<keyword evidence="2" id="KW-1185">Reference proteome</keyword>
<gene>
    <name evidence="1" type="ORF">K3G42_024745</name>
</gene>
<proteinExistence type="predicted"/>
<dbReference type="Proteomes" id="UP000827872">
    <property type="component" value="Linkage Group LG01"/>
</dbReference>
<comment type="caution">
    <text evidence="1">The sequence shown here is derived from an EMBL/GenBank/DDBJ whole genome shotgun (WGS) entry which is preliminary data.</text>
</comment>
<organism evidence="1 2">
    <name type="scientific">Sphaerodactylus townsendi</name>
    <dbReference type="NCBI Taxonomy" id="933632"/>
    <lineage>
        <taxon>Eukaryota</taxon>
        <taxon>Metazoa</taxon>
        <taxon>Chordata</taxon>
        <taxon>Craniata</taxon>
        <taxon>Vertebrata</taxon>
        <taxon>Euteleostomi</taxon>
        <taxon>Lepidosauria</taxon>
        <taxon>Squamata</taxon>
        <taxon>Bifurcata</taxon>
        <taxon>Gekkota</taxon>
        <taxon>Sphaerodactylidae</taxon>
        <taxon>Sphaerodactylus</taxon>
    </lineage>
</organism>
<protein>
    <submittedName>
        <fullName evidence="1">Uncharacterized protein</fullName>
    </submittedName>
</protein>
<evidence type="ECO:0000313" key="1">
    <source>
        <dbReference type="EMBL" id="KAH8016971.1"/>
    </source>
</evidence>
<sequence length="496" mass="56884">MAERKQKKDLSDLIDGVEKDHKADIKLYISGHLNPSKLYNPPIKDRIWASSKKSAYIIPKRTQFATPGIFNVVTGMTKVTLANCVDDATAAPIRARSAAHSYRQPQVSQASSGTLVSVSLSRPSWEMQREKTARTMDEEAGILPKQLIREELDVPELKMLKYKPTMNSRLCVTEGTKDEYQFIPSYLAGVTKTDQFHRFMQFQKKIIVKKDLLENDFIGRKAAEHHEKKLAQALRNICDCTRPHFNRLQAIGDVFEDICNSSLIFGDILKEVKNEYELYIVILLDSLPTLQYRTLQNEIKGMEKRAVKTHDIVEARHQLQDLVQKSKKVLERNKELRNELEIELWVSQSVSEKSESSKREESPKEEAPLSISEHFESLRVQILTKWEEIQLMEKEIKDTMSSAGIASIREKTVKELQNEAAKLEASNKFLRKQIKEVEHSLRDSLRKQKFTPQNQESFWDMMNSFLSLPASEESTESDEGSYEQLSSSSTLDAISL</sequence>
<name>A0ACB8GCF9_9SAUR</name>
<reference evidence="1" key="1">
    <citation type="submission" date="2021-08" db="EMBL/GenBank/DDBJ databases">
        <title>The first chromosome-level gecko genome reveals the dynamic sex chromosomes of Neotropical dwarf geckos (Sphaerodactylidae: Sphaerodactylus).</title>
        <authorList>
            <person name="Pinto B.J."/>
            <person name="Keating S.E."/>
            <person name="Gamble T."/>
        </authorList>
    </citation>
    <scope>NUCLEOTIDE SEQUENCE</scope>
    <source>
        <strain evidence="1">TG3544</strain>
    </source>
</reference>
<accession>A0ACB8GCF9</accession>
<evidence type="ECO:0000313" key="2">
    <source>
        <dbReference type="Proteomes" id="UP000827872"/>
    </source>
</evidence>
<dbReference type="EMBL" id="CM037614">
    <property type="protein sequence ID" value="KAH8016971.1"/>
    <property type="molecule type" value="Genomic_DNA"/>
</dbReference>